<dbReference type="EMBL" id="JAGTTL010000055">
    <property type="protein sequence ID" value="KAK6291156.1"/>
    <property type="molecule type" value="Genomic_DNA"/>
</dbReference>
<dbReference type="Proteomes" id="UP001356427">
    <property type="component" value="Unassembled WGS sequence"/>
</dbReference>
<dbReference type="PROSITE" id="PS50966">
    <property type="entry name" value="ZF_SWIM"/>
    <property type="match status" value="1"/>
</dbReference>
<protein>
    <recommendedName>
        <fullName evidence="2">SWIM-type domain-containing protein</fullName>
    </recommendedName>
</protein>
<evidence type="ECO:0000313" key="4">
    <source>
        <dbReference type="Proteomes" id="UP001356427"/>
    </source>
</evidence>
<keyword evidence="1" id="KW-0863">Zinc-finger</keyword>
<accession>A0AAN8Q9A9</accession>
<dbReference type="AlphaFoldDB" id="A0AAN8Q9A9"/>
<keyword evidence="1" id="KW-0862">Zinc</keyword>
<reference evidence="3 4" key="1">
    <citation type="submission" date="2021-04" db="EMBL/GenBank/DDBJ databases">
        <authorList>
            <person name="De Guttry C."/>
            <person name="Zahm M."/>
            <person name="Klopp C."/>
            <person name="Cabau C."/>
            <person name="Louis A."/>
            <person name="Berthelot C."/>
            <person name="Parey E."/>
            <person name="Roest Crollius H."/>
            <person name="Montfort J."/>
            <person name="Robinson-Rechavi M."/>
            <person name="Bucao C."/>
            <person name="Bouchez O."/>
            <person name="Gislard M."/>
            <person name="Lluch J."/>
            <person name="Milhes M."/>
            <person name="Lampietro C."/>
            <person name="Lopez Roques C."/>
            <person name="Donnadieu C."/>
            <person name="Braasch I."/>
            <person name="Desvignes T."/>
            <person name="Postlethwait J."/>
            <person name="Bobe J."/>
            <person name="Wedekind C."/>
            <person name="Guiguen Y."/>
        </authorList>
    </citation>
    <scope>NUCLEOTIDE SEQUENCE [LARGE SCALE GENOMIC DNA]</scope>
    <source>
        <strain evidence="3">Cs_M1</strain>
        <tissue evidence="3">Blood</tissue>
    </source>
</reference>
<gene>
    <name evidence="3" type="ORF">J4Q44_G00384520</name>
</gene>
<sequence length="125" mass="14568">MTFTPLKKIVNYILSVSEFHILNSWRQEDQNTHECKREKPHQLTIEAEADEIKEQRCSCTARSTGYCSHVVGLIHTLDLWRAQDEMSTTSLPQQWHKPRGKKIDAKPITAVVVEKENVSWKRRPV</sequence>
<dbReference type="GO" id="GO:0008270">
    <property type="term" value="F:zinc ion binding"/>
    <property type="evidence" value="ECO:0007669"/>
    <property type="project" value="UniProtKB-KW"/>
</dbReference>
<proteinExistence type="predicted"/>
<evidence type="ECO:0000256" key="1">
    <source>
        <dbReference type="PROSITE-ProRule" id="PRU00325"/>
    </source>
</evidence>
<keyword evidence="4" id="KW-1185">Reference proteome</keyword>
<evidence type="ECO:0000313" key="3">
    <source>
        <dbReference type="EMBL" id="KAK6291156.1"/>
    </source>
</evidence>
<comment type="caution">
    <text evidence="3">The sequence shown here is derived from an EMBL/GenBank/DDBJ whole genome shotgun (WGS) entry which is preliminary data.</text>
</comment>
<feature type="domain" description="SWIM-type" evidence="2">
    <location>
        <begin position="43"/>
        <end position="78"/>
    </location>
</feature>
<keyword evidence="1" id="KW-0479">Metal-binding</keyword>
<organism evidence="3 4">
    <name type="scientific">Coregonus suidteri</name>
    <dbReference type="NCBI Taxonomy" id="861788"/>
    <lineage>
        <taxon>Eukaryota</taxon>
        <taxon>Metazoa</taxon>
        <taxon>Chordata</taxon>
        <taxon>Craniata</taxon>
        <taxon>Vertebrata</taxon>
        <taxon>Euteleostomi</taxon>
        <taxon>Actinopterygii</taxon>
        <taxon>Neopterygii</taxon>
        <taxon>Teleostei</taxon>
        <taxon>Protacanthopterygii</taxon>
        <taxon>Salmoniformes</taxon>
        <taxon>Salmonidae</taxon>
        <taxon>Coregoninae</taxon>
        <taxon>Coregonus</taxon>
    </lineage>
</organism>
<dbReference type="InterPro" id="IPR007527">
    <property type="entry name" value="Znf_SWIM"/>
</dbReference>
<evidence type="ECO:0000259" key="2">
    <source>
        <dbReference type="PROSITE" id="PS50966"/>
    </source>
</evidence>
<name>A0AAN8Q9A9_9TELE</name>